<dbReference type="Gene3D" id="3.30.540.10">
    <property type="entry name" value="Fructose-1,6-Bisphosphatase, subunit A, domain 1"/>
    <property type="match status" value="1"/>
</dbReference>
<dbReference type="AlphaFoldDB" id="A0A388S973"/>
<dbReference type="SUPFAM" id="SSF56655">
    <property type="entry name" value="Carbohydrate phosphatase"/>
    <property type="match status" value="1"/>
</dbReference>
<dbReference type="GO" id="GO:0046872">
    <property type="term" value="F:metal ion binding"/>
    <property type="evidence" value="ECO:0007669"/>
    <property type="project" value="UniProtKB-KW"/>
</dbReference>
<dbReference type="OrthoDB" id="9785695at2"/>
<evidence type="ECO:0000313" key="10">
    <source>
        <dbReference type="Proteomes" id="UP000266091"/>
    </source>
</evidence>
<evidence type="ECO:0000256" key="2">
    <source>
        <dbReference type="ARBA" id="ARBA00001946"/>
    </source>
</evidence>
<evidence type="ECO:0000256" key="1">
    <source>
        <dbReference type="ARBA" id="ARBA00001033"/>
    </source>
</evidence>
<keyword evidence="4 7" id="KW-0479">Metal-binding</keyword>
<accession>A0A401LLP1</accession>
<name>A0A388S973_9BURK</name>
<dbReference type="InterPro" id="IPR022337">
    <property type="entry name" value="Inositol_monophosphatase_SuhB"/>
</dbReference>
<dbReference type="Pfam" id="PF00459">
    <property type="entry name" value="Inositol_P"/>
    <property type="match status" value="1"/>
</dbReference>
<dbReference type="FunFam" id="3.30.540.10:FF:000003">
    <property type="entry name" value="Inositol-1-monophosphatase"/>
    <property type="match status" value="1"/>
</dbReference>
<feature type="binding site" evidence="7">
    <location>
        <position position="211"/>
    </location>
    <ligand>
        <name>Mg(2+)</name>
        <dbReference type="ChEBI" id="CHEBI:18420"/>
        <label>1</label>
        <note>catalytic</note>
    </ligand>
</feature>
<feature type="binding site" evidence="7">
    <location>
        <position position="86"/>
    </location>
    <ligand>
        <name>Mg(2+)</name>
        <dbReference type="ChEBI" id="CHEBI:18420"/>
        <label>1</label>
        <note>catalytic</note>
    </ligand>
</feature>
<keyword evidence="6 7" id="KW-0460">Magnesium</keyword>
<dbReference type="PANTHER" id="PTHR20854">
    <property type="entry name" value="INOSITOL MONOPHOSPHATASE"/>
    <property type="match status" value="1"/>
</dbReference>
<comment type="caution">
    <text evidence="9">The sequence shown here is derived from an EMBL/GenBank/DDBJ whole genome shotgun (WGS) entry which is preliminary data.</text>
</comment>
<dbReference type="PROSITE" id="PS00629">
    <property type="entry name" value="IMP_1"/>
    <property type="match status" value="1"/>
</dbReference>
<comment type="catalytic activity">
    <reaction evidence="1 8">
        <text>a myo-inositol phosphate + H2O = myo-inositol + phosphate</text>
        <dbReference type="Rhea" id="RHEA:24056"/>
        <dbReference type="ChEBI" id="CHEBI:15377"/>
        <dbReference type="ChEBI" id="CHEBI:17268"/>
        <dbReference type="ChEBI" id="CHEBI:43474"/>
        <dbReference type="ChEBI" id="CHEBI:84139"/>
        <dbReference type="EC" id="3.1.3.25"/>
    </reaction>
</comment>
<accession>A0A388S973</accession>
<gene>
    <name evidence="9" type="primary">suhB</name>
    <name evidence="9" type="ORF">MESMUL_01500</name>
</gene>
<dbReference type="GO" id="GO:0008934">
    <property type="term" value="F:inositol monophosphate 1-phosphatase activity"/>
    <property type="evidence" value="ECO:0007669"/>
    <property type="project" value="InterPro"/>
</dbReference>
<evidence type="ECO:0000256" key="3">
    <source>
        <dbReference type="ARBA" id="ARBA00009759"/>
    </source>
</evidence>
<proteinExistence type="inferred from homology"/>
<dbReference type="CDD" id="cd01639">
    <property type="entry name" value="IMPase"/>
    <property type="match status" value="1"/>
</dbReference>
<keyword evidence="5 8" id="KW-0378">Hydrolase</keyword>
<dbReference type="InterPro" id="IPR020583">
    <property type="entry name" value="Inositol_monoP_metal-BS"/>
</dbReference>
<reference evidence="9 10" key="1">
    <citation type="journal article" date="2018" name="Int. J. Syst. Evol. Microbiol.">
        <title>Mesosutterella multiformis gen. nov., sp. nov., a member of the family Sutterellaceae and Sutterella megalosphaeroides sp. nov., isolated from human faeces.</title>
        <authorList>
            <person name="Sakamoto M."/>
            <person name="Ikeyama N."/>
            <person name="Kunihiro T."/>
            <person name="Iino T."/>
            <person name="Yuki M."/>
            <person name="Ohkuma M."/>
        </authorList>
    </citation>
    <scope>NUCLEOTIDE SEQUENCE [LARGE SCALE GENOMIC DNA]</scope>
    <source>
        <strain evidence="9 10">4NBBH2</strain>
    </source>
</reference>
<comment type="similarity">
    <text evidence="3 8">Belongs to the inositol monophosphatase superfamily.</text>
</comment>
<dbReference type="GO" id="GO:0006020">
    <property type="term" value="P:inositol metabolic process"/>
    <property type="evidence" value="ECO:0007669"/>
    <property type="project" value="TreeGrafter"/>
</dbReference>
<dbReference type="EC" id="3.1.3.25" evidence="8"/>
<evidence type="ECO:0000256" key="4">
    <source>
        <dbReference type="ARBA" id="ARBA00022723"/>
    </source>
</evidence>
<dbReference type="PANTHER" id="PTHR20854:SF4">
    <property type="entry name" value="INOSITOL-1-MONOPHOSPHATASE-RELATED"/>
    <property type="match status" value="1"/>
</dbReference>
<dbReference type="GO" id="GO:0007165">
    <property type="term" value="P:signal transduction"/>
    <property type="evidence" value="ECO:0007669"/>
    <property type="project" value="TreeGrafter"/>
</dbReference>
<sequence>MANIDIAIRAAREAADIINQASRNIENVNVQTKALHDYVTDADKAAERAVIDILSHYCPDHAILSEEAGLVGQTNSEFVWVVDPIDGTTNFIHGFPQYAVSIALKRGNDILEAVVYDPLKDEMFTATRGEGARLNNRRIRVSGRTSFGASLIGTGFPFRGGDDFEGYARVFTSVAKQTSGIRRAGAASLDLAYVACGRLDGFWESGLKPWDIAAGSLLVLEARGLVTDFEGEDHYLDTGSIVAGTPKIFGTLFPIVTNKVA</sequence>
<keyword evidence="10" id="KW-1185">Reference proteome</keyword>
<dbReference type="InterPro" id="IPR033942">
    <property type="entry name" value="IMPase"/>
</dbReference>
<dbReference type="Proteomes" id="UP000266091">
    <property type="component" value="Unassembled WGS sequence"/>
</dbReference>
<evidence type="ECO:0000313" key="9">
    <source>
        <dbReference type="EMBL" id="GBO92796.1"/>
    </source>
</evidence>
<evidence type="ECO:0000256" key="8">
    <source>
        <dbReference type="RuleBase" id="RU364068"/>
    </source>
</evidence>
<evidence type="ECO:0000256" key="5">
    <source>
        <dbReference type="ARBA" id="ARBA00022801"/>
    </source>
</evidence>
<feature type="binding site" evidence="7">
    <location>
        <position position="85"/>
    </location>
    <ligand>
        <name>Mg(2+)</name>
        <dbReference type="ChEBI" id="CHEBI:18420"/>
        <label>1</label>
        <note>catalytic</note>
    </ligand>
</feature>
<dbReference type="PRINTS" id="PR00377">
    <property type="entry name" value="IMPHPHTASES"/>
</dbReference>
<dbReference type="InterPro" id="IPR000760">
    <property type="entry name" value="Inositol_monophosphatase-like"/>
</dbReference>
<dbReference type="EMBL" id="BGZJ01000001">
    <property type="protein sequence ID" value="GBO92796.1"/>
    <property type="molecule type" value="Genomic_DNA"/>
</dbReference>
<evidence type="ECO:0000256" key="7">
    <source>
        <dbReference type="PIRSR" id="PIRSR600760-2"/>
    </source>
</evidence>
<protein>
    <recommendedName>
        <fullName evidence="8">Inositol-1-monophosphatase</fullName>
        <ecNumber evidence="8">3.1.3.25</ecNumber>
    </recommendedName>
</protein>
<dbReference type="PRINTS" id="PR01959">
    <property type="entry name" value="SBIMPHPHTASE"/>
</dbReference>
<feature type="binding site" evidence="7">
    <location>
        <position position="83"/>
    </location>
    <ligand>
        <name>Mg(2+)</name>
        <dbReference type="ChEBI" id="CHEBI:18420"/>
        <label>1</label>
        <note>catalytic</note>
    </ligand>
</feature>
<comment type="cofactor">
    <cofactor evidence="2 7 8">
        <name>Mg(2+)</name>
        <dbReference type="ChEBI" id="CHEBI:18420"/>
    </cofactor>
</comment>
<organism evidence="9 10">
    <name type="scientific">Mesosutterella multiformis</name>
    <dbReference type="NCBI Taxonomy" id="2259133"/>
    <lineage>
        <taxon>Bacteria</taxon>
        <taxon>Pseudomonadati</taxon>
        <taxon>Pseudomonadota</taxon>
        <taxon>Betaproteobacteria</taxon>
        <taxon>Burkholderiales</taxon>
        <taxon>Sutterellaceae</taxon>
        <taxon>Mesosutterella</taxon>
    </lineage>
</organism>
<evidence type="ECO:0000256" key="6">
    <source>
        <dbReference type="ARBA" id="ARBA00022842"/>
    </source>
</evidence>
<feature type="binding site" evidence="7">
    <location>
        <position position="66"/>
    </location>
    <ligand>
        <name>Mg(2+)</name>
        <dbReference type="ChEBI" id="CHEBI:18420"/>
        <label>1</label>
        <note>catalytic</note>
    </ligand>
</feature>
<dbReference type="Gene3D" id="3.40.190.80">
    <property type="match status" value="1"/>
</dbReference>
<dbReference type="RefSeq" id="WP_116269319.1">
    <property type="nucleotide sequence ID" value="NZ_BGZJ01000001.1"/>
</dbReference>